<dbReference type="PANTHER" id="PTHR38340">
    <property type="entry name" value="S-LAYER PROTEIN"/>
    <property type="match status" value="1"/>
</dbReference>
<keyword evidence="4" id="KW-1185">Reference proteome</keyword>
<dbReference type="SUPFAM" id="SSF51120">
    <property type="entry name" value="beta-Roll"/>
    <property type="match status" value="2"/>
</dbReference>
<dbReference type="InterPro" id="IPR001343">
    <property type="entry name" value="Hemolysn_Ca-bd"/>
</dbReference>
<evidence type="ECO:0000313" key="4">
    <source>
        <dbReference type="Proteomes" id="UP000638981"/>
    </source>
</evidence>
<evidence type="ECO:0000313" key="3">
    <source>
        <dbReference type="EMBL" id="GHC45764.1"/>
    </source>
</evidence>
<dbReference type="RefSeq" id="WP_189409871.1">
    <property type="nucleotide sequence ID" value="NZ_BMYJ01000001.1"/>
</dbReference>
<evidence type="ECO:0000256" key="2">
    <source>
        <dbReference type="ARBA" id="ARBA00022525"/>
    </source>
</evidence>
<dbReference type="EMBL" id="BMYJ01000001">
    <property type="protein sequence ID" value="GHC45764.1"/>
    <property type="molecule type" value="Genomic_DNA"/>
</dbReference>
<accession>A0A918WH00</accession>
<name>A0A918WH00_9RHOB</name>
<keyword evidence="2" id="KW-0964">Secreted</keyword>
<dbReference type="GO" id="GO:0005509">
    <property type="term" value="F:calcium ion binding"/>
    <property type="evidence" value="ECO:0007669"/>
    <property type="project" value="InterPro"/>
</dbReference>
<comment type="subcellular location">
    <subcellularLocation>
        <location evidence="1">Secreted</location>
    </subcellularLocation>
</comment>
<gene>
    <name evidence="3" type="ORF">GCM10007315_04100</name>
</gene>
<reference evidence="3" key="1">
    <citation type="journal article" date="2014" name="Int. J. Syst. Evol. Microbiol.">
        <title>Complete genome sequence of Corynebacterium casei LMG S-19264T (=DSM 44701T), isolated from a smear-ripened cheese.</title>
        <authorList>
            <consortium name="US DOE Joint Genome Institute (JGI-PGF)"/>
            <person name="Walter F."/>
            <person name="Albersmeier A."/>
            <person name="Kalinowski J."/>
            <person name="Ruckert C."/>
        </authorList>
    </citation>
    <scope>NUCLEOTIDE SEQUENCE</scope>
    <source>
        <strain evidence="3">KCTC 23310</strain>
    </source>
</reference>
<dbReference type="AlphaFoldDB" id="A0A918WH00"/>
<evidence type="ECO:0008006" key="5">
    <source>
        <dbReference type="Google" id="ProtNLM"/>
    </source>
</evidence>
<evidence type="ECO:0000256" key="1">
    <source>
        <dbReference type="ARBA" id="ARBA00004613"/>
    </source>
</evidence>
<dbReference type="Proteomes" id="UP000638981">
    <property type="component" value="Unassembled WGS sequence"/>
</dbReference>
<dbReference type="InterPro" id="IPR050557">
    <property type="entry name" value="RTX_toxin/Mannuronan_C5-epim"/>
</dbReference>
<reference evidence="3" key="2">
    <citation type="submission" date="2020-09" db="EMBL/GenBank/DDBJ databases">
        <authorList>
            <person name="Sun Q."/>
            <person name="Kim S."/>
        </authorList>
    </citation>
    <scope>NUCLEOTIDE SEQUENCE</scope>
    <source>
        <strain evidence="3">KCTC 23310</strain>
    </source>
</reference>
<organism evidence="3 4">
    <name type="scientific">Neogemmobacter tilapiae</name>
    <dbReference type="NCBI Taxonomy" id="875041"/>
    <lineage>
        <taxon>Bacteria</taxon>
        <taxon>Pseudomonadati</taxon>
        <taxon>Pseudomonadota</taxon>
        <taxon>Alphaproteobacteria</taxon>
        <taxon>Rhodobacterales</taxon>
        <taxon>Paracoccaceae</taxon>
        <taxon>Neogemmobacter</taxon>
    </lineage>
</organism>
<dbReference type="PANTHER" id="PTHR38340:SF1">
    <property type="entry name" value="S-LAYER PROTEIN"/>
    <property type="match status" value="1"/>
</dbReference>
<dbReference type="Gene3D" id="2.150.10.10">
    <property type="entry name" value="Serralysin-like metalloprotease, C-terminal"/>
    <property type="match status" value="2"/>
</dbReference>
<dbReference type="GO" id="GO:0005615">
    <property type="term" value="C:extracellular space"/>
    <property type="evidence" value="ECO:0007669"/>
    <property type="project" value="InterPro"/>
</dbReference>
<dbReference type="Pfam" id="PF00353">
    <property type="entry name" value="HemolysinCabind"/>
    <property type="match status" value="2"/>
</dbReference>
<dbReference type="PRINTS" id="PR00313">
    <property type="entry name" value="CABNDNGRPT"/>
</dbReference>
<dbReference type="InterPro" id="IPR011049">
    <property type="entry name" value="Serralysin-like_metalloprot_C"/>
</dbReference>
<proteinExistence type="predicted"/>
<sequence>MVLKVLFPGDSGNLNTPAFLAGYEADTVYVAYSTTDSSYLIYTYRNNDLIDLRDMSDDSDAVVFAGADNDTVLGSAGLDQYFDQSGNDLALLGDGEDSVRAGVGNDTLDGGDGRDWLSFGLIYRDMVSGYDTAPTGVVFDMAKTTRQDLGFWGKDVIRNFEQVSGTALDDKIYGDAKDNYIDGDNGSDLLLGRAGNDTLKGWNGADTMVGGRGIDTFVLEGPQGDVVRFLSIKDSAVSNVLGASDTLEYFGLGQSKIDLSRIDANPATKKNDAFLFRGTDGFSSARGEVRLEISGGSTLVHVDIDGDGASEMNFWVTWVTNLTASDFIL</sequence>
<protein>
    <recommendedName>
        <fullName evidence="5">Calcium-binding protein</fullName>
    </recommendedName>
</protein>
<comment type="caution">
    <text evidence="3">The sequence shown here is derived from an EMBL/GenBank/DDBJ whole genome shotgun (WGS) entry which is preliminary data.</text>
</comment>